<dbReference type="Pfam" id="PF05709">
    <property type="entry name" value="Sipho_tail"/>
    <property type="match status" value="1"/>
</dbReference>
<protein>
    <submittedName>
        <fullName evidence="3">Phage tail family protein</fullName>
    </submittedName>
</protein>
<proteinExistence type="predicted"/>
<dbReference type="Proteomes" id="UP001596976">
    <property type="component" value="Unassembled WGS sequence"/>
</dbReference>
<comment type="caution">
    <text evidence="3">The sequence shown here is derived from an EMBL/GenBank/DDBJ whole genome shotgun (WGS) entry which is preliminary data.</text>
</comment>
<dbReference type="Gene3D" id="2.40.30.200">
    <property type="match status" value="1"/>
</dbReference>
<accession>A0ABW3GUH8</accession>
<reference evidence="4" key="1">
    <citation type="journal article" date="2019" name="Int. J. Syst. Evol. Microbiol.">
        <title>The Global Catalogue of Microorganisms (GCM) 10K type strain sequencing project: providing services to taxonomists for standard genome sequencing and annotation.</title>
        <authorList>
            <consortium name="The Broad Institute Genomics Platform"/>
            <consortium name="The Broad Institute Genome Sequencing Center for Infectious Disease"/>
            <person name="Wu L."/>
            <person name="Ma J."/>
        </authorList>
    </citation>
    <scope>NUCLEOTIDE SEQUENCE [LARGE SCALE GENOMIC DNA]</scope>
    <source>
        <strain evidence="4">CCUG 63563</strain>
    </source>
</reference>
<dbReference type="RefSeq" id="WP_381009871.1">
    <property type="nucleotide sequence ID" value="NZ_JBHTJF010000016.1"/>
</dbReference>
<organism evidence="3 4">
    <name type="scientific">Savagea faecisuis</name>
    <dbReference type="NCBI Taxonomy" id="1274803"/>
    <lineage>
        <taxon>Bacteria</taxon>
        <taxon>Bacillati</taxon>
        <taxon>Bacillota</taxon>
        <taxon>Bacilli</taxon>
        <taxon>Bacillales</taxon>
        <taxon>Caryophanaceae</taxon>
        <taxon>Savagea</taxon>
    </lineage>
</organism>
<dbReference type="Gene3D" id="2.60.120.860">
    <property type="match status" value="1"/>
</dbReference>
<dbReference type="Pfam" id="PF22768">
    <property type="entry name" value="SPP1_Dit"/>
    <property type="match status" value="1"/>
</dbReference>
<name>A0ABW3GUH8_9BACL</name>
<gene>
    <name evidence="3" type="ORF">ACFQ0V_03765</name>
</gene>
<keyword evidence="4" id="KW-1185">Reference proteome</keyword>
<evidence type="ECO:0000313" key="4">
    <source>
        <dbReference type="Proteomes" id="UP001596976"/>
    </source>
</evidence>
<dbReference type="InterPro" id="IPR054738">
    <property type="entry name" value="Siphovirus-type_tail_C"/>
</dbReference>
<evidence type="ECO:0000313" key="3">
    <source>
        <dbReference type="EMBL" id="MFD0942883.1"/>
    </source>
</evidence>
<evidence type="ECO:0000259" key="2">
    <source>
        <dbReference type="Pfam" id="PF22768"/>
    </source>
</evidence>
<feature type="domain" description="Siphovirus-type tail component C-terminal" evidence="2">
    <location>
        <begin position="182"/>
        <end position="281"/>
    </location>
</feature>
<sequence>MTSITLTNADGLSVTLGNHAPFYIEKVTGLSEVAVQFETQKAPKQHGSTYFDSTLGEREITVEGTIITRNHLSELQERKRLLQQVVNPLRKQPIKLKYEHESSVREIMATVETTPIFPNDAGQHGLYYQKFMLILICHQPFWQDIYAESREMSYLMGGLQFGLRLPTTFAKRGFQRAAVNAGDVATPVEIEFKGAAVNPTVNNATTGQAIKVNRSLGPDDVLTIGTEFGKKYVRINGENAFHYLDLSSVFWQLEPGSNILSYASNNDSINTRVKVTWKNRFIGI</sequence>
<feature type="domain" description="Siphovirus-type tail component RIFT-related" evidence="1">
    <location>
        <begin position="10"/>
        <end position="133"/>
    </location>
</feature>
<dbReference type="InterPro" id="IPR008841">
    <property type="entry name" value="Siphovirus-type_tail_N"/>
</dbReference>
<evidence type="ECO:0000259" key="1">
    <source>
        <dbReference type="Pfam" id="PF05709"/>
    </source>
</evidence>
<dbReference type="EMBL" id="JBHTJF010000016">
    <property type="protein sequence ID" value="MFD0942883.1"/>
    <property type="molecule type" value="Genomic_DNA"/>
</dbReference>